<dbReference type="AlphaFoldDB" id="A0A9X1HL14"/>
<protein>
    <submittedName>
        <fullName evidence="1">Uncharacterized protein</fullName>
    </submittedName>
</protein>
<comment type="caution">
    <text evidence="1">The sequence shown here is derived from an EMBL/GenBank/DDBJ whole genome shotgun (WGS) entry which is preliminary data.</text>
</comment>
<organism evidence="1 2">
    <name type="scientific">Fulvivirga sedimenti</name>
    <dbReference type="NCBI Taxonomy" id="2879465"/>
    <lineage>
        <taxon>Bacteria</taxon>
        <taxon>Pseudomonadati</taxon>
        <taxon>Bacteroidota</taxon>
        <taxon>Cytophagia</taxon>
        <taxon>Cytophagales</taxon>
        <taxon>Fulvivirgaceae</taxon>
        <taxon>Fulvivirga</taxon>
    </lineage>
</organism>
<sequence>MKRFLSVLGVLLLFLNGLDGELRAQTARLIASKGEVQIVNGMDVKIPVTGMSLKGVETFILGKNAYISLIDEHGRTAEIRGEGYYEYDGVFTSEKGNKSNAAYKYADYVLGRMNAEGKKNRLGATGYYIRDNMRQKEHIRMYIPGAGKYYQDDLRLSWEKPAGENHFRVEIYNMFRESLAVFEVNENQLMLKIDQQLGQENILLIKVSTPDQLYESETYALKRLGSYNREDISAGLIQMASIYKRHDAISRFTMAGYFEYNNLLADALTCYLEAIDLAPDVPLYQEAYEEFLLRNHLIRF</sequence>
<proteinExistence type="predicted"/>
<dbReference type="Proteomes" id="UP001139409">
    <property type="component" value="Unassembled WGS sequence"/>
</dbReference>
<keyword evidence="2" id="KW-1185">Reference proteome</keyword>
<name>A0A9X1HL14_9BACT</name>
<evidence type="ECO:0000313" key="1">
    <source>
        <dbReference type="EMBL" id="MCA6074128.1"/>
    </source>
</evidence>
<gene>
    <name evidence="1" type="ORF">LDX50_04575</name>
</gene>
<dbReference type="RefSeq" id="WP_225697231.1">
    <property type="nucleotide sequence ID" value="NZ_JAIXNE010000001.1"/>
</dbReference>
<evidence type="ECO:0000313" key="2">
    <source>
        <dbReference type="Proteomes" id="UP001139409"/>
    </source>
</evidence>
<reference evidence="1" key="1">
    <citation type="submission" date="2021-09" db="EMBL/GenBank/DDBJ databases">
        <title>Fulvivirga sp. isolated from coastal sediment.</title>
        <authorList>
            <person name="Yu H."/>
        </authorList>
    </citation>
    <scope>NUCLEOTIDE SEQUENCE</scope>
    <source>
        <strain evidence="1">1062</strain>
    </source>
</reference>
<accession>A0A9X1HL14</accession>
<dbReference type="EMBL" id="JAIXNE010000001">
    <property type="protein sequence ID" value="MCA6074128.1"/>
    <property type="molecule type" value="Genomic_DNA"/>
</dbReference>